<dbReference type="Proteomes" id="UP000191500">
    <property type="component" value="Unassembled WGS sequence"/>
</dbReference>
<dbReference type="EMBL" id="MDDG01000054">
    <property type="protein sequence ID" value="OQE33701.1"/>
    <property type="molecule type" value="Genomic_DNA"/>
</dbReference>
<evidence type="ECO:0000313" key="3">
    <source>
        <dbReference type="Proteomes" id="UP000191500"/>
    </source>
</evidence>
<evidence type="ECO:0000313" key="1">
    <source>
        <dbReference type="EMBL" id="OQE33683.1"/>
    </source>
</evidence>
<dbReference type="EMBL" id="MDDG01000056">
    <property type="protein sequence ID" value="OQE33683.1"/>
    <property type="molecule type" value="Genomic_DNA"/>
</dbReference>
<reference evidence="2" key="1">
    <citation type="submission" date="2016-08" db="EMBL/GenBank/DDBJ databases">
        <title>Uncovering the secondary metabolism of Penicillium species provides insights into the evolution of 6-MSA pathways.</title>
        <authorList>
            <person name="Nielsen J.C."/>
            <person name="Nielsen J."/>
        </authorList>
    </citation>
    <scope>NUCLEOTIDE SEQUENCE [LARGE SCALE GENOMIC DNA]</scope>
    <source>
        <strain evidence="2">IBT 31321</strain>
    </source>
</reference>
<proteinExistence type="predicted"/>
<protein>
    <submittedName>
        <fullName evidence="2">Uncharacterized protein</fullName>
    </submittedName>
</protein>
<dbReference type="AlphaFoldDB" id="A0A1V6U5F0"/>
<accession>A0A1V6U5F0</accession>
<comment type="caution">
    <text evidence="2">The sequence shown here is derived from an EMBL/GenBank/DDBJ whole genome shotgun (WGS) entry which is preliminary data.</text>
</comment>
<evidence type="ECO:0000313" key="2">
    <source>
        <dbReference type="EMBL" id="OQE33701.1"/>
    </source>
</evidence>
<organism evidence="2 3">
    <name type="scientific">Penicillium coprophilum</name>
    <dbReference type="NCBI Taxonomy" id="36646"/>
    <lineage>
        <taxon>Eukaryota</taxon>
        <taxon>Fungi</taxon>
        <taxon>Dikarya</taxon>
        <taxon>Ascomycota</taxon>
        <taxon>Pezizomycotina</taxon>
        <taxon>Eurotiomycetes</taxon>
        <taxon>Eurotiomycetidae</taxon>
        <taxon>Eurotiales</taxon>
        <taxon>Aspergillaceae</taxon>
        <taxon>Penicillium</taxon>
    </lineage>
</organism>
<reference evidence="3" key="2">
    <citation type="journal article" date="2017" name="Nat. Microbiol.">
        <title>Global analysis of biosynthetic gene clusters reveals vast potential of secondary metabolite production in Penicillium species.</title>
        <authorList>
            <person name="Nielsen J.C."/>
            <person name="Grijseels S."/>
            <person name="Prigent S."/>
            <person name="Ji B."/>
            <person name="Dainat J."/>
            <person name="Nielsen K.F."/>
            <person name="Frisvad J.C."/>
            <person name="Workman M."/>
            <person name="Nielsen J."/>
        </authorList>
    </citation>
    <scope>NUCLEOTIDE SEQUENCE [LARGE SCALE GENOMIC DNA]</scope>
    <source>
        <strain evidence="3">IBT 31321</strain>
    </source>
</reference>
<name>A0A1V6U5F0_9EURO</name>
<feature type="non-terminal residue" evidence="2">
    <location>
        <position position="53"/>
    </location>
</feature>
<keyword evidence="3" id="KW-1185">Reference proteome</keyword>
<gene>
    <name evidence="2" type="ORF">PENCOP_c054G08680</name>
    <name evidence="1" type="ORF">PENCOP_c056G03764</name>
</gene>
<sequence length="53" mass="6281">MVVITPVDRTYPAPILPLLYFCLEEFYQLQRLRPFLPPLLPKLPSYDILLSEF</sequence>